<dbReference type="STRING" id="1515439.SAMN06265784_11566"/>
<accession>A0A1X7M1N9</accession>
<sequence length="299" mass="33102">MRIKHFSDTDWHKDHPTGTVVFQYCLEGDPMSPENFMLVLGRQDSDFYMPRHRHNFEQIRLPLVGDMNIGEGAKLKEGQVGYFPEGQPYGPQDDPLGKTPPGERLQLVLQFGGSSGCGFMSMGQRLAARDELAKIGEFVGPNYRHPNGKLEWGLNVIWRHVFGERLKYPMPRYPGVVIADPGRFNWIPVPGTIGVSNKFLGSFSERAAWTEMVRIAPGASWTSSHDTARRLMFVTDGTGSAGTETIGRYASIQAEPGETLTVTAAQGLQIFLMGLPPVVVPKDVEAEFDLVEGAVNDHI</sequence>
<evidence type="ECO:0000313" key="2">
    <source>
        <dbReference type="EMBL" id="SMG60096.1"/>
    </source>
</evidence>
<dbReference type="SUPFAM" id="SSF51182">
    <property type="entry name" value="RmlC-like cupins"/>
    <property type="match status" value="2"/>
</dbReference>
<dbReference type="AlphaFoldDB" id="A0A1X7M1N9"/>
<reference evidence="3" key="1">
    <citation type="submission" date="2017-04" db="EMBL/GenBank/DDBJ databases">
        <authorList>
            <person name="Varghese N."/>
            <person name="Submissions S."/>
        </authorList>
    </citation>
    <scope>NUCLEOTIDE SEQUENCE [LARGE SCALE GENOMIC DNA]</scope>
    <source>
        <strain evidence="3">LMG 29540</strain>
    </source>
</reference>
<evidence type="ECO:0000259" key="1">
    <source>
        <dbReference type="Pfam" id="PF12973"/>
    </source>
</evidence>
<dbReference type="EMBL" id="FXAT01000015">
    <property type="protein sequence ID" value="SMG60096.1"/>
    <property type="molecule type" value="Genomic_DNA"/>
</dbReference>
<proteinExistence type="predicted"/>
<feature type="domain" description="ChrR-like cupin" evidence="1">
    <location>
        <begin position="178"/>
        <end position="241"/>
    </location>
</feature>
<name>A0A1X7M1N9_9BURK</name>
<gene>
    <name evidence="2" type="ORF">SAMN06265784_11566</name>
</gene>
<organism evidence="2 3">
    <name type="scientific">Paraburkholderia susongensis</name>
    <dbReference type="NCBI Taxonomy" id="1515439"/>
    <lineage>
        <taxon>Bacteria</taxon>
        <taxon>Pseudomonadati</taxon>
        <taxon>Pseudomonadota</taxon>
        <taxon>Betaproteobacteria</taxon>
        <taxon>Burkholderiales</taxon>
        <taxon>Burkholderiaceae</taxon>
        <taxon>Paraburkholderia</taxon>
    </lineage>
</organism>
<dbReference type="Gene3D" id="2.60.120.10">
    <property type="entry name" value="Jelly Rolls"/>
    <property type="match status" value="1"/>
</dbReference>
<evidence type="ECO:0000313" key="3">
    <source>
        <dbReference type="Proteomes" id="UP000193228"/>
    </source>
</evidence>
<dbReference type="Pfam" id="PF12973">
    <property type="entry name" value="Cupin_7"/>
    <property type="match status" value="1"/>
</dbReference>
<dbReference type="Proteomes" id="UP000193228">
    <property type="component" value="Unassembled WGS sequence"/>
</dbReference>
<keyword evidence="3" id="KW-1185">Reference proteome</keyword>
<dbReference type="InterPro" id="IPR025979">
    <property type="entry name" value="ChrR-like_cupin_dom"/>
</dbReference>
<dbReference type="InterPro" id="IPR011051">
    <property type="entry name" value="RmlC_Cupin_sf"/>
</dbReference>
<dbReference type="InterPro" id="IPR014710">
    <property type="entry name" value="RmlC-like_jellyroll"/>
</dbReference>
<protein>
    <recommendedName>
        <fullName evidence="1">ChrR-like cupin domain-containing protein</fullName>
    </recommendedName>
</protein>